<dbReference type="eggNOG" id="COG2452">
    <property type="taxonomic scope" value="Bacteria"/>
</dbReference>
<dbReference type="GO" id="GO:0016787">
    <property type="term" value="F:hydrolase activity"/>
    <property type="evidence" value="ECO:0007669"/>
    <property type="project" value="UniProtKB-KW"/>
</dbReference>
<dbReference type="OrthoDB" id="3575335at2"/>
<dbReference type="SMART" id="SM00422">
    <property type="entry name" value="HTH_MERR"/>
    <property type="match status" value="1"/>
</dbReference>
<dbReference type="InterPro" id="IPR041718">
    <property type="entry name" value="IS607_transposase-like"/>
</dbReference>
<dbReference type="InterPro" id="IPR006119">
    <property type="entry name" value="Resolv_N"/>
</dbReference>
<dbReference type="PROSITE" id="PS50937">
    <property type="entry name" value="HTH_MERR_2"/>
    <property type="match status" value="1"/>
</dbReference>
<dbReference type="CDD" id="cd03769">
    <property type="entry name" value="SR_IS607_transposase_like"/>
    <property type="match status" value="1"/>
</dbReference>
<dbReference type="PROSITE" id="PS00397">
    <property type="entry name" value="RECOMBINASES_1"/>
    <property type="match status" value="1"/>
</dbReference>
<evidence type="ECO:0000256" key="5">
    <source>
        <dbReference type="PROSITE-ProRule" id="PRU10137"/>
    </source>
</evidence>
<keyword evidence="1" id="KW-0229">DNA integration</keyword>
<name>K4LBS5_THEPS</name>
<dbReference type="Pfam" id="PF00376">
    <property type="entry name" value="MerR"/>
    <property type="match status" value="1"/>
</dbReference>
<dbReference type="HOGENOM" id="CLU_082093_0_1_9"/>
<gene>
    <name evidence="8" type="ordered locus">Tph_c00870</name>
</gene>
<protein>
    <submittedName>
        <fullName evidence="8">Resolvase</fullName>
        <ecNumber evidence="8">3.1.-.-</ecNumber>
    </submittedName>
</protein>
<dbReference type="GO" id="GO:0000150">
    <property type="term" value="F:DNA strand exchange activity"/>
    <property type="evidence" value="ECO:0007669"/>
    <property type="project" value="InterPro"/>
</dbReference>
<proteinExistence type="predicted"/>
<dbReference type="Gene3D" id="1.10.287.2170">
    <property type="match status" value="1"/>
</dbReference>
<reference evidence="8 9" key="1">
    <citation type="journal article" date="2012" name="BMC Genomics">
        <title>Genome-guided analysis of physiological and morphological traits of the fermentative acetate oxidizer Thermacetogenium phaeum.</title>
        <authorList>
            <person name="Oehler D."/>
            <person name="Poehlein A."/>
            <person name="Leimbach A."/>
            <person name="Muller N."/>
            <person name="Daniel R."/>
            <person name="Gottschalk G."/>
            <person name="Schink B."/>
        </authorList>
    </citation>
    <scope>NUCLEOTIDE SEQUENCE [LARGE SCALE GENOMIC DNA]</scope>
    <source>
        <strain evidence="9">ATCC BAA-254 / DSM 26808 / PB</strain>
    </source>
</reference>
<dbReference type="GO" id="GO:0003677">
    <property type="term" value="F:DNA binding"/>
    <property type="evidence" value="ECO:0007669"/>
    <property type="project" value="UniProtKB-KW"/>
</dbReference>
<dbReference type="RefSeq" id="WP_015049256.1">
    <property type="nucleotide sequence ID" value="NC_018870.1"/>
</dbReference>
<dbReference type="Gene3D" id="3.40.50.1390">
    <property type="entry name" value="Resolvase, N-terminal catalytic domain"/>
    <property type="match status" value="1"/>
</dbReference>
<evidence type="ECO:0000313" key="9">
    <source>
        <dbReference type="Proteomes" id="UP000000467"/>
    </source>
</evidence>
<dbReference type="Gene3D" id="1.10.1660.10">
    <property type="match status" value="1"/>
</dbReference>
<dbReference type="GO" id="GO:0015074">
    <property type="term" value="P:DNA integration"/>
    <property type="evidence" value="ECO:0007669"/>
    <property type="project" value="UniProtKB-KW"/>
</dbReference>
<evidence type="ECO:0000256" key="4">
    <source>
        <dbReference type="PIRSR" id="PIRSR606118-50"/>
    </source>
</evidence>
<dbReference type="PROSITE" id="PS00552">
    <property type="entry name" value="HTH_MERR_1"/>
    <property type="match status" value="1"/>
</dbReference>
<keyword evidence="2" id="KW-0238">DNA-binding</keyword>
<keyword evidence="9" id="KW-1185">Reference proteome</keyword>
<dbReference type="PROSITE" id="PS51736">
    <property type="entry name" value="RECOMBINASES_3"/>
    <property type="match status" value="1"/>
</dbReference>
<dbReference type="PANTHER" id="PTHR36172:SF1">
    <property type="entry name" value="RESOLVASE-RELATED"/>
    <property type="match status" value="1"/>
</dbReference>
<dbReference type="KEGG" id="tpz:Tph_c00870"/>
<keyword evidence="3" id="KW-0233">DNA recombination</keyword>
<evidence type="ECO:0000313" key="8">
    <source>
        <dbReference type="EMBL" id="AFV10336.1"/>
    </source>
</evidence>
<sequence>MELLSIGEAAKRLGVHPNRLRAWEKQGLIKSIRLPSGQRRYPAEEINRILGTGGIKAEQDAVVLYARVSTKKQADAGNLERQMERLRAYAQEKGYRIVGEHLDVASGLNQNRRGLERVLKMAERGEFKKLLIEYPDRLARFGYAYLERHLKHCGVEIEVTSQREPVDAHTELVQDLLTIVTSFSARLYGARGGRKVRQGFRELIEDAEKAQKGEV</sequence>
<dbReference type="InterPro" id="IPR006118">
    <property type="entry name" value="Recombinase_CS"/>
</dbReference>
<dbReference type="FunFam" id="3.40.50.1390:FF:000002">
    <property type="entry name" value="ORF1 in transposon ISC1904"/>
    <property type="match status" value="1"/>
</dbReference>
<dbReference type="InterPro" id="IPR036162">
    <property type="entry name" value="Resolvase-like_N_sf"/>
</dbReference>
<dbReference type="InterPro" id="IPR000551">
    <property type="entry name" value="MerR-type_HTH_dom"/>
</dbReference>
<dbReference type="CDD" id="cd04762">
    <property type="entry name" value="HTH_MerR-trunc"/>
    <property type="match status" value="1"/>
</dbReference>
<dbReference type="STRING" id="1089553.Tph_c00870"/>
<evidence type="ECO:0000256" key="1">
    <source>
        <dbReference type="ARBA" id="ARBA00022908"/>
    </source>
</evidence>
<accession>K4LBS5</accession>
<feature type="active site" description="O-(5'-phospho-DNA)-serine intermediate" evidence="4 5">
    <location>
        <position position="69"/>
    </location>
</feature>
<dbReference type="GO" id="GO:0006355">
    <property type="term" value="P:regulation of DNA-templated transcription"/>
    <property type="evidence" value="ECO:0007669"/>
    <property type="project" value="InterPro"/>
</dbReference>
<evidence type="ECO:0000256" key="3">
    <source>
        <dbReference type="ARBA" id="ARBA00023172"/>
    </source>
</evidence>
<evidence type="ECO:0000256" key="2">
    <source>
        <dbReference type="ARBA" id="ARBA00023125"/>
    </source>
</evidence>
<dbReference type="SUPFAM" id="SSF53041">
    <property type="entry name" value="Resolvase-like"/>
    <property type="match status" value="1"/>
</dbReference>
<dbReference type="Pfam" id="PF00239">
    <property type="entry name" value="Resolvase"/>
    <property type="match status" value="1"/>
</dbReference>
<dbReference type="InterPro" id="IPR048046">
    <property type="entry name" value="Transpos_IS607"/>
</dbReference>
<dbReference type="EC" id="3.1.-.-" evidence="8"/>
<dbReference type="InterPro" id="IPR051491">
    <property type="entry name" value="Recombinase/Transposase-rel"/>
</dbReference>
<dbReference type="NCBIfam" id="NF033518">
    <property type="entry name" value="transpos_IS607"/>
    <property type="match status" value="1"/>
</dbReference>
<dbReference type="Proteomes" id="UP000000467">
    <property type="component" value="Chromosome"/>
</dbReference>
<dbReference type="PANTHER" id="PTHR36172">
    <property type="match status" value="1"/>
</dbReference>
<feature type="domain" description="Resolvase/invertase-type recombinase catalytic" evidence="7">
    <location>
        <begin position="61"/>
        <end position="207"/>
    </location>
</feature>
<dbReference type="EMBL" id="CP003732">
    <property type="protein sequence ID" value="AFV10336.1"/>
    <property type="molecule type" value="Genomic_DNA"/>
</dbReference>
<keyword evidence="8" id="KW-0378">Hydrolase</keyword>
<evidence type="ECO:0000259" key="6">
    <source>
        <dbReference type="PROSITE" id="PS50937"/>
    </source>
</evidence>
<feature type="domain" description="HTH merR-type" evidence="6">
    <location>
        <begin position="3"/>
        <end position="50"/>
    </location>
</feature>
<dbReference type="InterPro" id="IPR009061">
    <property type="entry name" value="DNA-bd_dom_put_sf"/>
</dbReference>
<evidence type="ECO:0000259" key="7">
    <source>
        <dbReference type="PROSITE" id="PS51736"/>
    </source>
</evidence>
<organism evidence="8 9">
    <name type="scientific">Thermacetogenium phaeum (strain ATCC BAA-254 / DSM 26808 / PB)</name>
    <dbReference type="NCBI Taxonomy" id="1089553"/>
    <lineage>
        <taxon>Bacteria</taxon>
        <taxon>Bacillati</taxon>
        <taxon>Bacillota</taxon>
        <taxon>Clostridia</taxon>
        <taxon>Thermoanaerobacterales</taxon>
        <taxon>Thermoanaerobacteraceae</taxon>
        <taxon>Thermacetogenium</taxon>
    </lineage>
</organism>
<dbReference type="AlphaFoldDB" id="K4LBS5"/>
<dbReference type="SUPFAM" id="SSF46955">
    <property type="entry name" value="Putative DNA-binding domain"/>
    <property type="match status" value="1"/>
</dbReference>
<dbReference type="SMART" id="SM00857">
    <property type="entry name" value="Resolvase"/>
    <property type="match status" value="1"/>
</dbReference>